<dbReference type="Proteomes" id="UP001241747">
    <property type="component" value="Unassembled WGS sequence"/>
</dbReference>
<keyword evidence="1" id="KW-0732">Signal</keyword>
<dbReference type="RefSeq" id="WP_237345184.1">
    <property type="nucleotide sequence ID" value="NZ_JABWGX010000008.1"/>
</dbReference>
<accession>A0ABU0LAA9</accession>
<sequence length="150" mass="15048">MTSRIGAGGRAAALALLAGGVLALAPMACATDLYGVQPTVKAPPVARVPPPPPPQQQGGGWYQGCWNCMPPAPSTGAPGVALGIGNAPVVVGAVPPPIYYGQPPRVYLYPVPEVYVQGPVGPIAAPAPVNPRSCWVSTGPGSAGYWVSPC</sequence>
<feature type="signal peptide" evidence="1">
    <location>
        <begin position="1"/>
        <end position="30"/>
    </location>
</feature>
<evidence type="ECO:0000313" key="3">
    <source>
        <dbReference type="Proteomes" id="UP001241747"/>
    </source>
</evidence>
<protein>
    <submittedName>
        <fullName evidence="2">Uncharacterized protein</fullName>
    </submittedName>
</protein>
<dbReference type="EMBL" id="JAUSVY010000002">
    <property type="protein sequence ID" value="MDQ0504063.1"/>
    <property type="molecule type" value="Genomic_DNA"/>
</dbReference>
<feature type="chain" id="PRO_5045527881" evidence="1">
    <location>
        <begin position="31"/>
        <end position="150"/>
    </location>
</feature>
<keyword evidence="3" id="KW-1185">Reference proteome</keyword>
<reference evidence="2 3" key="1">
    <citation type="submission" date="2023-07" db="EMBL/GenBank/DDBJ databases">
        <title>Genomic Encyclopedia of Type Strains, Phase IV (KMG-IV): sequencing the most valuable type-strain genomes for metagenomic binning, comparative biology and taxonomic classification.</title>
        <authorList>
            <person name="Goeker M."/>
        </authorList>
    </citation>
    <scope>NUCLEOTIDE SEQUENCE [LARGE SCALE GENOMIC DNA]</scope>
    <source>
        <strain evidence="2 3">DSM 3770</strain>
    </source>
</reference>
<comment type="caution">
    <text evidence="2">The sequence shown here is derived from an EMBL/GenBank/DDBJ whole genome shotgun (WGS) entry which is preliminary data.</text>
</comment>
<name>A0ABU0LAA9_XANAG</name>
<evidence type="ECO:0000256" key="1">
    <source>
        <dbReference type="SAM" id="SignalP"/>
    </source>
</evidence>
<proteinExistence type="predicted"/>
<gene>
    <name evidence="2" type="ORF">QOZ94_000837</name>
</gene>
<organism evidence="2 3">
    <name type="scientific">Xanthobacter agilis</name>
    <dbReference type="NCBI Taxonomy" id="47492"/>
    <lineage>
        <taxon>Bacteria</taxon>
        <taxon>Pseudomonadati</taxon>
        <taxon>Pseudomonadota</taxon>
        <taxon>Alphaproteobacteria</taxon>
        <taxon>Hyphomicrobiales</taxon>
        <taxon>Xanthobacteraceae</taxon>
        <taxon>Xanthobacter</taxon>
    </lineage>
</organism>
<evidence type="ECO:0000313" key="2">
    <source>
        <dbReference type="EMBL" id="MDQ0504063.1"/>
    </source>
</evidence>